<name>C0PI87_MAIZE</name>
<accession>C0PI87</accession>
<evidence type="ECO:0000313" key="1">
    <source>
        <dbReference type="EMBL" id="ACN34903.1"/>
    </source>
</evidence>
<proteinExistence type="evidence at transcript level"/>
<protein>
    <submittedName>
        <fullName evidence="1">Uncharacterized protein</fullName>
    </submittedName>
</protein>
<dbReference type="AlphaFoldDB" id="C0PI87"/>
<reference evidence="1" key="1">
    <citation type="journal article" date="2009" name="PLoS Genet.">
        <title>Sequencing, mapping, and analysis of 27,455 maize full-length cDNAs.</title>
        <authorList>
            <person name="Soderlund C."/>
            <person name="Descour A."/>
            <person name="Kudrna D."/>
            <person name="Bomhoff M."/>
            <person name="Boyd L."/>
            <person name="Currie J."/>
            <person name="Angelova A."/>
            <person name="Collura K."/>
            <person name="Wissotski M."/>
            <person name="Ashley E."/>
            <person name="Morrow D."/>
            <person name="Fernandes J."/>
            <person name="Walbot V."/>
            <person name="Yu Y."/>
        </authorList>
    </citation>
    <scope>NUCLEOTIDE SEQUENCE</scope>
    <source>
        <strain evidence="1">B73</strain>
    </source>
</reference>
<organism evidence="1">
    <name type="scientific">Zea mays</name>
    <name type="common">Maize</name>
    <dbReference type="NCBI Taxonomy" id="4577"/>
    <lineage>
        <taxon>Eukaryota</taxon>
        <taxon>Viridiplantae</taxon>
        <taxon>Streptophyta</taxon>
        <taxon>Embryophyta</taxon>
        <taxon>Tracheophyta</taxon>
        <taxon>Spermatophyta</taxon>
        <taxon>Magnoliopsida</taxon>
        <taxon>Liliopsida</taxon>
        <taxon>Poales</taxon>
        <taxon>Poaceae</taxon>
        <taxon>PACMAD clade</taxon>
        <taxon>Panicoideae</taxon>
        <taxon>Andropogonodae</taxon>
        <taxon>Andropogoneae</taxon>
        <taxon>Tripsacinae</taxon>
        <taxon>Zea</taxon>
    </lineage>
</organism>
<dbReference type="EMBL" id="BT068006">
    <property type="protein sequence ID" value="ACN34903.1"/>
    <property type="molecule type" value="mRNA"/>
</dbReference>
<sequence length="90" mass="10470">MFDNCSLVMQRPENRVHLSYHVYSVLQHKPSTRSKYSVNFSCNFNDVAPKIKKMKKLACYKVGTRECQNIHSKSSSTIKRLVHLPFRKGP</sequence>
<reference evidence="1" key="2">
    <citation type="submission" date="2012-06" db="EMBL/GenBank/DDBJ databases">
        <authorList>
            <person name="Yu Y."/>
            <person name="Currie J."/>
            <person name="Lomeli R."/>
            <person name="Angelova A."/>
            <person name="Collura K."/>
            <person name="Wissotski M."/>
            <person name="Campos D."/>
            <person name="Kudrna D."/>
            <person name="Golser W."/>
            <person name="Ashely E."/>
            <person name="Descour A."/>
            <person name="Fernandes J."/>
            <person name="Soderlund C."/>
            <person name="Walbot V."/>
        </authorList>
    </citation>
    <scope>NUCLEOTIDE SEQUENCE</scope>
    <source>
        <strain evidence="1">B73</strain>
    </source>
</reference>